<dbReference type="RefSeq" id="WP_089890333.1">
    <property type="nucleotide sequence ID" value="NZ_CALJFH010000012.1"/>
</dbReference>
<dbReference type="NCBIfam" id="TIGR01730">
    <property type="entry name" value="RND_mfp"/>
    <property type="match status" value="1"/>
</dbReference>
<dbReference type="InterPro" id="IPR058792">
    <property type="entry name" value="Beta-barrel_RND_2"/>
</dbReference>
<evidence type="ECO:0000313" key="5">
    <source>
        <dbReference type="Proteomes" id="UP000199026"/>
    </source>
</evidence>
<reference evidence="4 5" key="1">
    <citation type="submission" date="2016-10" db="EMBL/GenBank/DDBJ databases">
        <authorList>
            <person name="de Groot N.N."/>
        </authorList>
    </citation>
    <scope>NUCLEOTIDE SEQUENCE [LARGE SCALE GENOMIC DNA]</scope>
    <source>
        <strain evidence="4 5">DSM 24677</strain>
    </source>
</reference>
<dbReference type="PANTHER" id="PTHR30469">
    <property type="entry name" value="MULTIDRUG RESISTANCE PROTEIN MDTA"/>
    <property type="match status" value="1"/>
</dbReference>
<dbReference type="GO" id="GO:0015562">
    <property type="term" value="F:efflux transmembrane transporter activity"/>
    <property type="evidence" value="ECO:0007669"/>
    <property type="project" value="TreeGrafter"/>
</dbReference>
<dbReference type="Gene3D" id="2.40.30.170">
    <property type="match status" value="1"/>
</dbReference>
<dbReference type="STRING" id="576131.SAMN05444486_102471"/>
<organism evidence="4 5">
    <name type="scientific">Lentibacter algarum</name>
    <dbReference type="NCBI Taxonomy" id="576131"/>
    <lineage>
        <taxon>Bacteria</taxon>
        <taxon>Pseudomonadati</taxon>
        <taxon>Pseudomonadota</taxon>
        <taxon>Alphaproteobacteria</taxon>
        <taxon>Rhodobacterales</taxon>
        <taxon>Roseobacteraceae</taxon>
        <taxon>Lentibacter</taxon>
    </lineage>
</organism>
<dbReference type="GeneID" id="78124542"/>
<feature type="coiled-coil region" evidence="2">
    <location>
        <begin position="123"/>
        <end position="171"/>
    </location>
</feature>
<feature type="domain" description="CusB-like beta-barrel" evidence="3">
    <location>
        <begin position="276"/>
        <end position="343"/>
    </location>
</feature>
<dbReference type="GO" id="GO:1990281">
    <property type="term" value="C:efflux pump complex"/>
    <property type="evidence" value="ECO:0007669"/>
    <property type="project" value="TreeGrafter"/>
</dbReference>
<dbReference type="Proteomes" id="UP000199026">
    <property type="component" value="Unassembled WGS sequence"/>
</dbReference>
<evidence type="ECO:0000256" key="1">
    <source>
        <dbReference type="ARBA" id="ARBA00009477"/>
    </source>
</evidence>
<name>A0A1H3KCM5_9RHOB</name>
<dbReference type="PANTHER" id="PTHR30469:SF29">
    <property type="entry name" value="BLR2860 PROTEIN"/>
    <property type="match status" value="1"/>
</dbReference>
<dbReference type="AlphaFoldDB" id="A0A1H3KCM5"/>
<comment type="similarity">
    <text evidence="1">Belongs to the membrane fusion protein (MFP) (TC 8.A.1) family.</text>
</comment>
<evidence type="ECO:0000259" key="3">
    <source>
        <dbReference type="Pfam" id="PF25954"/>
    </source>
</evidence>
<dbReference type="Pfam" id="PF25954">
    <property type="entry name" value="Beta-barrel_RND_2"/>
    <property type="match status" value="1"/>
</dbReference>
<dbReference type="InterPro" id="IPR006143">
    <property type="entry name" value="RND_pump_MFP"/>
</dbReference>
<dbReference type="Gene3D" id="2.40.50.100">
    <property type="match status" value="2"/>
</dbReference>
<dbReference type="SUPFAM" id="SSF111369">
    <property type="entry name" value="HlyD-like secretion proteins"/>
    <property type="match status" value="2"/>
</dbReference>
<dbReference type="EMBL" id="FNPR01000002">
    <property type="protein sequence ID" value="SDY49972.1"/>
    <property type="molecule type" value="Genomic_DNA"/>
</dbReference>
<dbReference type="Gene3D" id="1.10.287.470">
    <property type="entry name" value="Helix hairpin bin"/>
    <property type="match status" value="3"/>
</dbReference>
<evidence type="ECO:0000313" key="4">
    <source>
        <dbReference type="EMBL" id="SDY49972.1"/>
    </source>
</evidence>
<proteinExistence type="inferred from homology"/>
<keyword evidence="2" id="KW-0175">Coiled coil</keyword>
<evidence type="ECO:0000256" key="2">
    <source>
        <dbReference type="SAM" id="Coils"/>
    </source>
</evidence>
<keyword evidence="5" id="KW-1185">Reference proteome</keyword>
<sequence length="424" mass="44780">MRLVPFLTAILVTVFLFFLVVQRDTLMSFATGTDKAVTTETVSTASNENTKILRRVGVIAIKSHAQEIDSAVILRGQTEAARQVDVRSETSGLVVSPPLRKGAFVNEGQILCQLDTGTRGSILAEAEARLAEARARIPETEAQIPRAQAQLEQAKAQLEEALINDNAARKLSKGGFASDSRVAATAAAVRGAEAAVKSAEAALKTSQSGMLGVQAAIESAQAGVDASKKEISRLEIRAPFQGLLESDTAELGSLIQPGGACATVIQLDPIKLVGFVPEAQVDRVKVGALAGGRLTTGQNVTGAVSFLGRSADQLTRTFRVEIEVPNPDLAIRDGQTAEIIIGAEGRTAHLVPQSALTLDDTGLLGVRLVDSSMQAKFQTVTLLRDDIRGVWLAGLPDEADIIIIGQEYVVDGVLVAPEYQDVAQ</sequence>
<dbReference type="OrthoDB" id="9806939at2"/>
<accession>A0A1H3KCM5</accession>
<protein>
    <submittedName>
        <fullName evidence="4">Membrane fusion protein, multidrug efflux system</fullName>
    </submittedName>
</protein>
<gene>
    <name evidence="4" type="ORF">SAMN05444486_102471</name>
</gene>